<dbReference type="InterPro" id="IPR026444">
    <property type="entry name" value="Secre_tail"/>
</dbReference>
<dbReference type="InterPro" id="IPR003644">
    <property type="entry name" value="Calx_beta"/>
</dbReference>
<organism evidence="5 6">
    <name type="scientific">Phaeodactylibacter xiamenensis</name>
    <dbReference type="NCBI Taxonomy" id="1524460"/>
    <lineage>
        <taxon>Bacteria</taxon>
        <taxon>Pseudomonadati</taxon>
        <taxon>Bacteroidota</taxon>
        <taxon>Saprospiria</taxon>
        <taxon>Saprospirales</taxon>
        <taxon>Haliscomenobacteraceae</taxon>
        <taxon>Phaeodactylibacter</taxon>
    </lineage>
</organism>
<keyword evidence="6" id="KW-1185">Reference proteome</keyword>
<evidence type="ECO:0000313" key="6">
    <source>
        <dbReference type="Proteomes" id="UP000029736"/>
    </source>
</evidence>
<dbReference type="Gene3D" id="2.60.120.200">
    <property type="match status" value="1"/>
</dbReference>
<dbReference type="NCBIfam" id="NF041518">
    <property type="entry name" value="choice_anch_Q"/>
    <property type="match status" value="2"/>
</dbReference>
<dbReference type="InterPro" id="IPR038081">
    <property type="entry name" value="CalX-like_sf"/>
</dbReference>
<feature type="domain" description="Calx-beta" evidence="4">
    <location>
        <begin position="1356"/>
        <end position="1457"/>
    </location>
</feature>
<evidence type="ECO:0000256" key="1">
    <source>
        <dbReference type="ARBA" id="ARBA00022729"/>
    </source>
</evidence>
<dbReference type="EMBL" id="JPOS01000077">
    <property type="protein sequence ID" value="KGE86601.1"/>
    <property type="molecule type" value="Genomic_DNA"/>
</dbReference>
<proteinExistence type="predicted"/>
<dbReference type="PANTHER" id="PTHR24273:SF32">
    <property type="entry name" value="HYALIN"/>
    <property type="match status" value="1"/>
</dbReference>
<dbReference type="SUPFAM" id="SSF51126">
    <property type="entry name" value="Pectin lyase-like"/>
    <property type="match status" value="2"/>
</dbReference>
<evidence type="ECO:0000256" key="3">
    <source>
        <dbReference type="ARBA" id="ARBA00022837"/>
    </source>
</evidence>
<dbReference type="InterPro" id="IPR059226">
    <property type="entry name" value="Choice_anch_Q_dom"/>
</dbReference>
<keyword evidence="1" id="KW-0732">Signal</keyword>
<accession>A0A098S3H0</accession>
<dbReference type="Pfam" id="PF03160">
    <property type="entry name" value="Calx-beta"/>
    <property type="match status" value="1"/>
</dbReference>
<dbReference type="SMART" id="SM00237">
    <property type="entry name" value="Calx_beta"/>
    <property type="match status" value="1"/>
</dbReference>
<dbReference type="GO" id="GO:0016020">
    <property type="term" value="C:membrane"/>
    <property type="evidence" value="ECO:0007669"/>
    <property type="project" value="InterPro"/>
</dbReference>
<evidence type="ECO:0000313" key="5">
    <source>
        <dbReference type="EMBL" id="KGE86601.1"/>
    </source>
</evidence>
<dbReference type="SUPFAM" id="SSF141072">
    <property type="entry name" value="CalX-like"/>
    <property type="match status" value="2"/>
</dbReference>
<dbReference type="Proteomes" id="UP000029736">
    <property type="component" value="Unassembled WGS sequence"/>
</dbReference>
<reference evidence="5 6" key="1">
    <citation type="journal article" date="2014" name="Int. J. Syst. Evol. Microbiol.">
        <title>Phaeodactylibacter xiamenensis gen. nov., sp. nov., a member of the family Saprospiraceae isolated from the marine alga Phaeodactylum tricornutum.</title>
        <authorList>
            <person name="Chen Z.Jr."/>
            <person name="Lei X."/>
            <person name="Lai Q."/>
            <person name="Li Y."/>
            <person name="Zhang B."/>
            <person name="Zhang J."/>
            <person name="Zhang H."/>
            <person name="Yang L."/>
            <person name="Zheng W."/>
            <person name="Tian Y."/>
            <person name="Yu Z."/>
            <person name="Xu H.Jr."/>
            <person name="Zheng T."/>
        </authorList>
    </citation>
    <scope>NUCLEOTIDE SEQUENCE [LARGE SCALE GENOMIC DNA]</scope>
    <source>
        <strain evidence="5 6">KD52</strain>
    </source>
</reference>
<evidence type="ECO:0000256" key="2">
    <source>
        <dbReference type="ARBA" id="ARBA00022737"/>
    </source>
</evidence>
<keyword evidence="3" id="KW-0106">Calcium</keyword>
<sequence length="2435" mass="249264">MIPTVPIRYVKAGGTGNGTSWADASGDLQAMIEACGVEQVWVAAGTYKPTSGTDRNASFVMKNGVAIYGGFPNTGDPVFTDRDWVAYETILSGDIGTPDDNSDNSIHIFNNSNLDASAVLDGFTLSGGNANGFSAATQEGAAMSNFQASPTINNCVFRDNFGARNGSCVINATNCSPVFTNCLFTQNTNGGAGDGVIFDFDGGGSLLINCTISGNSTRNAVLGNFFNTNTQVQNCILWDNSNNNFFGDFTISHSIVQGGFGACSNCPGGDGNADPLFVDAANGDLRLRECSPAIDAGDNAANSSSLDLDGNPRVFNATGATTIDIGAYEYQSSYDFTSSCTILYVNDDASGNNDGSSWADAFNDLQDALNQARNNPGIAQIWVAEGTYKPTTGTDRGVSFSMINGVGIYGGFPGLPGQEGDFSVRDWAANETVLSGDIGTVGVNTDNSYRVINNHSGGLDNTAILNGFIIQNAYNPNLGNGSQGGGIRNTDASPLFINCIIRNNFANSNGGGLYTSNASPTFVNCIFAKNIAGNHGGGAQVEVGTFTCTNCVFYGNSSQSSTPGGLASNVINTEVLLTNSILWGNFSGNQAPSSSAQIEFSNGAAIPTLSNSIVQSGYTPCANCPGGDGNVDPLFVDAANGNFALQPCSPAIDAGDNTAVPAGIATDLGGTPRFFNNGTVDLGAYEYQATPDPCLCIAERTWTGSVSTDWHTDGNWSPACVPTADNPVIIPDVANDPVISAGTAALAQSVHVQSGAVLSIQPMASLTINGSASYTSPTNFTAGLNNEGTVDNSGELVLGSVSSVGDNGIYNQAVFQNNASGHIRIDRSTGNGITNVGTFTNAADITIGAVASLGQYRISNTNSSTFQNNTGGHIRIDRSTGNGISNFGTFTNAADITIGANESVGSVGISNSFTFQNNSAGHIHIDRSTLEGITNFGTFTNAAEITIGAHESTGLNGLRNNGNFFNNAGGHIRIDRSTSSEIGNFSGGNFTNAGVINLGALGNTGAEGIRNQATFQNDACAQLFMNAPLSNTASFTNAGLFTVNTTDTHSNSGLTNDGFIVYPQGNPIPNVTNNDLIVGTVAGCESGLSPALGIGGANSFTAAATWYTDEALSTPAGSYNQSSNTFTSSIGAGTHTLYFSVDGTPGCPRTVPITVNLEGAPTPANAGPDQFGVCGTASLAANTPSVGTGQWSILVEADGQGAITDPASPNSSFTGTPGQTYTLRWAISNGSSCPSSSDNVDIEFRKPLVSISVDPISVDEDEAGNLAYTISRDCAFAPITVNFSASGTAIFSTDYSQTGAGTFDGTTGTVFMDAGVSSVAITFDPVADNTVEPDESITLTLLSGNGYQLSAGMDTATGTILNDDTATLTISNLEQAETDDGTTNFTFQVALDQAVDMPFTVDFATADGTAAVSDGDYVANSGTLSFAGMEMETQFITVAVNGDCLIETDEMFTISLSNLQAGSLDVVFGNTTATGTILNDDLLPSLSCPADFSEVTDLDACSSTIALPVPAISDACGGTTLEFRTRTTDANQAPASDWSGWMPSNSSEQAFNPGHHEIEWRVISGSGTATCSYSLEVRDEQPPTALCQNVTVQLDANGNGSTTAEAVDNGSSDACGVASLSLSQTSFGCAEAGANAETLTVTDVNGNVSTCNTTVTVEDNVAPTALCQNLTVQLDANGNGSTTAAAADNGSSDACGVASLSLSQTSFGCAEVGANAETLTVTDVNGNVSTCSTTVTVEDNVAPTALCQNVTVQLDANGNGSTTAAAADNGSGDACGVSSLSLSQTSFGCAEAGANAETLTVTDVNGNVSTCNTTVTVEDNVAPVALCRNLTVQLDANGNGSTTAAAADNGSGDACGVASLSLSQTTFGCAEVGANAETLTVTDVNGNVSTCSTTVTVEDNVAPTALCQNVTVQLDANGNGSTTAAAADNGSSDACGVSSLSLSQTSFGCAEAGANAETLTVTDVNGNVSTCNTTVTVEDNVAPTALCQNVTVQLDANGNGSTTAAAADNGSSDACGVASLSLSQTSFGCAEAGANADTLTVTDVNGNVSTCSTTVTVEDNVAPVALCLNTTVNLEPNGTYALKPTDVYNAGASSDNCGIASVSFPPAFFTCDQAGAAFPITVTVEDFSGNTDQCIAMVSVEPGTALPSGWAASNIGDQGAGSDYAYAPCARKNPNRGDFTVSTGAYNLIPSNSDNLAFIGRELCNNGGIQARIEDVSGGYAGLMIRESSAPGAKMVAVYSNLTSLLRREIRTADNGPRASNTSFAPFPYWLRLVRQNDYIRAFYRTSDNGSWTLFHQAYLPMQPCVEMGLAVFTTDPNGQAQATFSRVQWQSNVGGNSLALFNDGAAAAQPEEREASVFPNPARDAFTLAFSKAPESGGTAILRNQVGQVVGQRQLQPGEVATECDVSSLPSGLYLMEVRQEGWPSQVIRMIKTN</sequence>
<dbReference type="InterPro" id="IPR012334">
    <property type="entry name" value="Pectin_lyas_fold"/>
</dbReference>
<dbReference type="Gene3D" id="2.160.20.10">
    <property type="entry name" value="Single-stranded right-handed beta-helix, Pectin lyase-like"/>
    <property type="match status" value="2"/>
</dbReference>
<dbReference type="STRING" id="1524460.IX84_20855"/>
<protein>
    <recommendedName>
        <fullName evidence="4">Calx-beta domain-containing protein</fullName>
    </recommendedName>
</protein>
<gene>
    <name evidence="5" type="ORF">IX84_20855</name>
</gene>
<comment type="caution">
    <text evidence="5">The sequence shown here is derived from an EMBL/GenBank/DDBJ whole genome shotgun (WGS) entry which is preliminary data.</text>
</comment>
<dbReference type="Pfam" id="PF18962">
    <property type="entry name" value="Por_Secre_tail"/>
    <property type="match status" value="1"/>
</dbReference>
<keyword evidence="2" id="KW-0677">Repeat</keyword>
<dbReference type="InterPro" id="IPR011050">
    <property type="entry name" value="Pectin_lyase_fold/virulence"/>
</dbReference>
<dbReference type="Gene3D" id="2.60.40.2030">
    <property type="match status" value="2"/>
</dbReference>
<dbReference type="GO" id="GO:0007154">
    <property type="term" value="P:cell communication"/>
    <property type="evidence" value="ECO:0007669"/>
    <property type="project" value="InterPro"/>
</dbReference>
<evidence type="ECO:0000259" key="4">
    <source>
        <dbReference type="SMART" id="SM00237"/>
    </source>
</evidence>
<name>A0A098S3H0_9BACT</name>
<dbReference type="PANTHER" id="PTHR24273">
    <property type="entry name" value="FI04643P-RELATED"/>
    <property type="match status" value="1"/>
</dbReference>